<dbReference type="SUPFAM" id="SSF55874">
    <property type="entry name" value="ATPase domain of HSP90 chaperone/DNA topoisomerase II/histidine kinase"/>
    <property type="match status" value="1"/>
</dbReference>
<feature type="transmembrane region" description="Helical" evidence="9">
    <location>
        <begin position="58"/>
        <end position="79"/>
    </location>
</feature>
<keyword evidence="3" id="KW-0597">Phosphoprotein</keyword>
<evidence type="ECO:0000313" key="12">
    <source>
        <dbReference type="Proteomes" id="UP000002366"/>
    </source>
</evidence>
<dbReference type="PANTHER" id="PTHR45436:SF5">
    <property type="entry name" value="SENSOR HISTIDINE KINASE TRCS"/>
    <property type="match status" value="1"/>
</dbReference>
<keyword evidence="7 9" id="KW-1133">Transmembrane helix</keyword>
<evidence type="ECO:0000256" key="2">
    <source>
        <dbReference type="ARBA" id="ARBA00012438"/>
    </source>
</evidence>
<dbReference type="SUPFAM" id="SSF47384">
    <property type="entry name" value="Homodimeric domain of signal transducing histidine kinase"/>
    <property type="match status" value="1"/>
</dbReference>
<dbReference type="STRING" id="572547.Amico_0698"/>
<keyword evidence="4" id="KW-0808">Transferase</keyword>
<evidence type="ECO:0000256" key="8">
    <source>
        <dbReference type="SAM" id="Coils"/>
    </source>
</evidence>
<dbReference type="InterPro" id="IPR008358">
    <property type="entry name" value="Sig_transdc_His_kin/Pase_MprB"/>
</dbReference>
<dbReference type="Gene3D" id="1.10.287.130">
    <property type="match status" value="1"/>
</dbReference>
<dbReference type="EMBL" id="CP001997">
    <property type="protein sequence ID" value="ADE56833.1"/>
    <property type="molecule type" value="Genomic_DNA"/>
</dbReference>
<evidence type="ECO:0000256" key="1">
    <source>
        <dbReference type="ARBA" id="ARBA00000085"/>
    </source>
</evidence>
<dbReference type="Pfam" id="PF02518">
    <property type="entry name" value="HATPase_c"/>
    <property type="match status" value="1"/>
</dbReference>
<dbReference type="KEGG" id="aco:Amico_0698"/>
<dbReference type="Proteomes" id="UP000002366">
    <property type="component" value="Chromosome"/>
</dbReference>
<sequence>MNLQLRKLLRSFKIRLTRASANQRGNLKLLRLSLFSISFFIIMSLAVLASSFTLTSFFSYMGGLFAGCALSFFISLWFLELRIYTPLRKTCQSLRKKKRKNDRVTIPFLGDHPQLVELRESLNKLLRQYEESLAQLKQLSADTSHELRTPIAVIKGKIEIMLMSTREPSYYVERLQQIMVQIENMQQIVESILELSRFSKFSGPEWMESVDLLMAADEACENMFPLIEKTRRQHLVKKLSFAPVFGSIELLTRVVTNLLDNASKYTPEGGTIGVETWSDIKKQKAYLRIWDTGQGMDEYAIQKCRDLFWRADTARSGGGYGLGLPLVQRISELHKAEVDIQSTLGKGSSFTLTFSLDTNTLSEYEIS</sequence>
<keyword evidence="6 11" id="KW-0418">Kinase</keyword>
<dbReference type="CDD" id="cd00082">
    <property type="entry name" value="HisKA"/>
    <property type="match status" value="1"/>
</dbReference>
<evidence type="ECO:0000256" key="4">
    <source>
        <dbReference type="ARBA" id="ARBA00022679"/>
    </source>
</evidence>
<evidence type="ECO:0000256" key="5">
    <source>
        <dbReference type="ARBA" id="ARBA00022692"/>
    </source>
</evidence>
<evidence type="ECO:0000256" key="3">
    <source>
        <dbReference type="ARBA" id="ARBA00022553"/>
    </source>
</evidence>
<evidence type="ECO:0000313" key="11">
    <source>
        <dbReference type="EMBL" id="ADE56833.1"/>
    </source>
</evidence>
<dbReference type="PRINTS" id="PR01780">
    <property type="entry name" value="LANTIREGPROT"/>
</dbReference>
<feature type="transmembrane region" description="Helical" evidence="9">
    <location>
        <begin position="32"/>
        <end position="52"/>
    </location>
</feature>
<dbReference type="Pfam" id="PF00512">
    <property type="entry name" value="HisKA"/>
    <property type="match status" value="1"/>
</dbReference>
<dbReference type="PROSITE" id="PS50109">
    <property type="entry name" value="HIS_KIN"/>
    <property type="match status" value="1"/>
</dbReference>
<feature type="domain" description="Histidine kinase" evidence="10">
    <location>
        <begin position="142"/>
        <end position="358"/>
    </location>
</feature>
<dbReference type="InterPro" id="IPR005467">
    <property type="entry name" value="His_kinase_dom"/>
</dbReference>
<dbReference type="HOGENOM" id="CLU_753631_0_0_0"/>
<keyword evidence="5 9" id="KW-0812">Transmembrane</keyword>
<dbReference type="InterPro" id="IPR036890">
    <property type="entry name" value="HATPase_C_sf"/>
</dbReference>
<evidence type="ECO:0000256" key="9">
    <source>
        <dbReference type="SAM" id="Phobius"/>
    </source>
</evidence>
<keyword evidence="9" id="KW-0472">Membrane</keyword>
<proteinExistence type="predicted"/>
<dbReference type="InterPro" id="IPR036097">
    <property type="entry name" value="HisK_dim/P_sf"/>
</dbReference>
<dbReference type="Gene3D" id="3.30.565.10">
    <property type="entry name" value="Histidine kinase-like ATPase, C-terminal domain"/>
    <property type="match status" value="1"/>
</dbReference>
<keyword evidence="12" id="KW-1185">Reference proteome</keyword>
<gene>
    <name evidence="11" type="ordered locus">Amico_0698</name>
</gene>
<protein>
    <recommendedName>
        <fullName evidence="2">histidine kinase</fullName>
        <ecNumber evidence="2">2.7.13.3</ecNumber>
    </recommendedName>
</protein>
<dbReference type="OrthoDB" id="9813151at2"/>
<dbReference type="PANTHER" id="PTHR45436">
    <property type="entry name" value="SENSOR HISTIDINE KINASE YKOH"/>
    <property type="match status" value="1"/>
</dbReference>
<dbReference type="EC" id="2.7.13.3" evidence="2"/>
<evidence type="ECO:0000259" key="10">
    <source>
        <dbReference type="PROSITE" id="PS50109"/>
    </source>
</evidence>
<dbReference type="InterPro" id="IPR050428">
    <property type="entry name" value="TCS_sensor_his_kinase"/>
</dbReference>
<feature type="coiled-coil region" evidence="8">
    <location>
        <begin position="115"/>
        <end position="146"/>
    </location>
</feature>
<organism evidence="11 12">
    <name type="scientific">Aminobacterium colombiense (strain DSM 12261 / ALA-1)</name>
    <dbReference type="NCBI Taxonomy" id="572547"/>
    <lineage>
        <taxon>Bacteria</taxon>
        <taxon>Thermotogati</taxon>
        <taxon>Synergistota</taxon>
        <taxon>Synergistia</taxon>
        <taxon>Synergistales</taxon>
        <taxon>Aminobacteriaceae</taxon>
        <taxon>Aminobacterium</taxon>
    </lineage>
</organism>
<keyword evidence="8" id="KW-0175">Coiled coil</keyword>
<dbReference type="AlphaFoldDB" id="D5EE51"/>
<dbReference type="GO" id="GO:0000155">
    <property type="term" value="F:phosphorelay sensor kinase activity"/>
    <property type="evidence" value="ECO:0007669"/>
    <property type="project" value="InterPro"/>
</dbReference>
<accession>D5EE51</accession>
<evidence type="ECO:0000256" key="6">
    <source>
        <dbReference type="ARBA" id="ARBA00022777"/>
    </source>
</evidence>
<dbReference type="InterPro" id="IPR003661">
    <property type="entry name" value="HisK_dim/P_dom"/>
</dbReference>
<dbReference type="GO" id="GO:0005886">
    <property type="term" value="C:plasma membrane"/>
    <property type="evidence" value="ECO:0007669"/>
    <property type="project" value="TreeGrafter"/>
</dbReference>
<dbReference type="InterPro" id="IPR003594">
    <property type="entry name" value="HATPase_dom"/>
</dbReference>
<comment type="catalytic activity">
    <reaction evidence="1">
        <text>ATP + protein L-histidine = ADP + protein N-phospho-L-histidine.</text>
        <dbReference type="EC" id="2.7.13.3"/>
    </reaction>
</comment>
<dbReference type="eggNOG" id="COG2205">
    <property type="taxonomic scope" value="Bacteria"/>
</dbReference>
<dbReference type="SMART" id="SM00387">
    <property type="entry name" value="HATPase_c"/>
    <property type="match status" value="1"/>
</dbReference>
<reference evidence="11 12" key="1">
    <citation type="journal article" date="2010" name="Stand. Genomic Sci.">
        <title>Complete genome sequence of Aminobacterium colombiense type strain (ALA-1).</title>
        <authorList>
            <person name="Chertkov O."/>
            <person name="Sikorski J."/>
            <person name="Brambilla E."/>
            <person name="Lapidus A."/>
            <person name="Copeland A."/>
            <person name="Glavina Del Rio T."/>
            <person name="Nolan M."/>
            <person name="Lucas S."/>
            <person name="Tice H."/>
            <person name="Cheng J.F."/>
            <person name="Han C."/>
            <person name="Detter J.C."/>
            <person name="Bruce D."/>
            <person name="Tapia R."/>
            <person name="Goodwin L."/>
            <person name="Pitluck S."/>
            <person name="Liolios K."/>
            <person name="Ivanova N."/>
            <person name="Mavromatis K."/>
            <person name="Ovchinnikova G."/>
            <person name="Pati A."/>
            <person name="Chen A."/>
            <person name="Palaniappan K."/>
            <person name="Land M."/>
            <person name="Hauser L."/>
            <person name="Chang Y.J."/>
            <person name="Jeffries C.D."/>
            <person name="Spring S."/>
            <person name="Rohde M."/>
            <person name="Goker M."/>
            <person name="Bristow J."/>
            <person name="Eisen J.A."/>
            <person name="Markowitz V."/>
            <person name="Hugenholtz P."/>
            <person name="Kyrpides N.C."/>
            <person name="Klenk H.P."/>
        </authorList>
    </citation>
    <scope>NUCLEOTIDE SEQUENCE [LARGE SCALE GENOMIC DNA]</scope>
    <source>
        <strain evidence="12">DSM 12261 / ALA-1</strain>
    </source>
</reference>
<dbReference type="SMART" id="SM00388">
    <property type="entry name" value="HisKA"/>
    <property type="match status" value="1"/>
</dbReference>
<name>D5EE51_AMICL</name>
<evidence type="ECO:0000256" key="7">
    <source>
        <dbReference type="ARBA" id="ARBA00022989"/>
    </source>
</evidence>